<protein>
    <recommendedName>
        <fullName evidence="2">FHA domain-containing protein</fullName>
    </recommendedName>
</protein>
<dbReference type="EMBL" id="JAAMOZ010000005">
    <property type="protein sequence ID" value="NIH58760.1"/>
    <property type="molecule type" value="Genomic_DNA"/>
</dbReference>
<dbReference type="Proteomes" id="UP000749311">
    <property type="component" value="Unassembled WGS sequence"/>
</dbReference>
<dbReference type="Gene3D" id="2.60.200.20">
    <property type="match status" value="1"/>
</dbReference>
<reference evidence="3 4" key="1">
    <citation type="submission" date="2020-02" db="EMBL/GenBank/DDBJ databases">
        <title>Sequencing the genomes of 1000 actinobacteria strains.</title>
        <authorList>
            <person name="Klenk H.-P."/>
        </authorList>
    </citation>
    <scope>NUCLEOTIDE SEQUENCE [LARGE SCALE GENOMIC DNA]</scope>
    <source>
        <strain evidence="3 4">DSM 19609</strain>
    </source>
</reference>
<dbReference type="PANTHER" id="PTHR23308">
    <property type="entry name" value="NUCLEAR INHIBITOR OF PROTEIN PHOSPHATASE-1"/>
    <property type="match status" value="1"/>
</dbReference>
<keyword evidence="1" id="KW-0597">Phosphoprotein</keyword>
<dbReference type="CDD" id="cd00060">
    <property type="entry name" value="FHA"/>
    <property type="match status" value="1"/>
</dbReference>
<dbReference type="RefSeq" id="WP_167171849.1">
    <property type="nucleotide sequence ID" value="NZ_BAAAOO010000006.1"/>
</dbReference>
<evidence type="ECO:0000313" key="4">
    <source>
        <dbReference type="Proteomes" id="UP000749311"/>
    </source>
</evidence>
<keyword evidence="4" id="KW-1185">Reference proteome</keyword>
<dbReference type="PROSITE" id="PS50006">
    <property type="entry name" value="FHA_DOMAIN"/>
    <property type="match status" value="1"/>
</dbReference>
<dbReference type="InterPro" id="IPR000253">
    <property type="entry name" value="FHA_dom"/>
</dbReference>
<accession>A0ABX0SK65</accession>
<evidence type="ECO:0000259" key="2">
    <source>
        <dbReference type="PROSITE" id="PS50006"/>
    </source>
</evidence>
<dbReference type="InterPro" id="IPR050923">
    <property type="entry name" value="Cell_Proc_Reg/RNA_Proc"/>
</dbReference>
<name>A0ABX0SK65_9ACTN</name>
<gene>
    <name evidence="3" type="ORF">FB473_003461</name>
</gene>
<dbReference type="SUPFAM" id="SSF49879">
    <property type="entry name" value="SMAD/FHA domain"/>
    <property type="match status" value="1"/>
</dbReference>
<organism evidence="3 4">
    <name type="scientific">Brooklawnia cerclae</name>
    <dbReference type="NCBI Taxonomy" id="349934"/>
    <lineage>
        <taxon>Bacteria</taxon>
        <taxon>Bacillati</taxon>
        <taxon>Actinomycetota</taxon>
        <taxon>Actinomycetes</taxon>
        <taxon>Propionibacteriales</taxon>
        <taxon>Propionibacteriaceae</taxon>
        <taxon>Brooklawnia</taxon>
    </lineage>
</organism>
<dbReference type="Pfam" id="PF00498">
    <property type="entry name" value="FHA"/>
    <property type="match status" value="1"/>
</dbReference>
<evidence type="ECO:0000313" key="3">
    <source>
        <dbReference type="EMBL" id="NIH58760.1"/>
    </source>
</evidence>
<sequence>MSALLLAALKVAFLLLMWLFILFVTNVIRTDVFGRRVTPDELAAGGGIVHQAPPAPVPTAPPEPARIVITSGRAQGTWASLPAVGEEIVLGRAADCQLDVDDDYASSRHARVWHDREGFVVEDLLSTNGTYVNGQQISQPTRIGFGDVVRVGRSQLQLEA</sequence>
<dbReference type="SMART" id="SM00240">
    <property type="entry name" value="FHA"/>
    <property type="match status" value="1"/>
</dbReference>
<comment type="caution">
    <text evidence="3">The sequence shown here is derived from an EMBL/GenBank/DDBJ whole genome shotgun (WGS) entry which is preliminary data.</text>
</comment>
<dbReference type="InterPro" id="IPR008984">
    <property type="entry name" value="SMAD_FHA_dom_sf"/>
</dbReference>
<feature type="domain" description="FHA" evidence="2">
    <location>
        <begin position="88"/>
        <end position="137"/>
    </location>
</feature>
<proteinExistence type="predicted"/>
<evidence type="ECO:0000256" key="1">
    <source>
        <dbReference type="ARBA" id="ARBA00022553"/>
    </source>
</evidence>